<dbReference type="Proteomes" id="UP000036987">
    <property type="component" value="Unassembled WGS sequence"/>
</dbReference>
<feature type="domain" description="Major facilitator superfamily (MFS) profile" evidence="6">
    <location>
        <begin position="310"/>
        <end position="515"/>
    </location>
</feature>
<keyword evidence="3 5" id="KW-1133">Transmembrane helix</keyword>
<evidence type="ECO:0000313" key="8">
    <source>
        <dbReference type="Proteomes" id="UP000036987"/>
    </source>
</evidence>
<dbReference type="Pfam" id="PF23262">
    <property type="entry name" value="NFD4_C"/>
    <property type="match status" value="1"/>
</dbReference>
<reference evidence="8" key="1">
    <citation type="journal article" date="2016" name="Nature">
        <title>The genome of the seagrass Zostera marina reveals angiosperm adaptation to the sea.</title>
        <authorList>
            <person name="Olsen J.L."/>
            <person name="Rouze P."/>
            <person name="Verhelst B."/>
            <person name="Lin Y.-C."/>
            <person name="Bayer T."/>
            <person name="Collen J."/>
            <person name="Dattolo E."/>
            <person name="De Paoli E."/>
            <person name="Dittami S."/>
            <person name="Maumus F."/>
            <person name="Michel G."/>
            <person name="Kersting A."/>
            <person name="Lauritano C."/>
            <person name="Lohaus R."/>
            <person name="Toepel M."/>
            <person name="Tonon T."/>
            <person name="Vanneste K."/>
            <person name="Amirebrahimi M."/>
            <person name="Brakel J."/>
            <person name="Bostroem C."/>
            <person name="Chovatia M."/>
            <person name="Grimwood J."/>
            <person name="Jenkins J.W."/>
            <person name="Jueterbock A."/>
            <person name="Mraz A."/>
            <person name="Stam W.T."/>
            <person name="Tice H."/>
            <person name="Bornberg-Bauer E."/>
            <person name="Green P.J."/>
            <person name="Pearson G.A."/>
            <person name="Procaccini G."/>
            <person name="Duarte C.M."/>
            <person name="Schmutz J."/>
            <person name="Reusch T.B.H."/>
            <person name="Van de Peer Y."/>
        </authorList>
    </citation>
    <scope>NUCLEOTIDE SEQUENCE [LARGE SCALE GENOMIC DNA]</scope>
    <source>
        <strain evidence="8">cv. Finnish</strain>
    </source>
</reference>
<dbReference type="InterPro" id="IPR056555">
    <property type="entry name" value="NFD4_C"/>
</dbReference>
<dbReference type="EMBL" id="LFYR01001173">
    <property type="protein sequence ID" value="KMZ64221.1"/>
    <property type="molecule type" value="Genomic_DNA"/>
</dbReference>
<dbReference type="STRING" id="29655.A0A0K9P5B7"/>
<dbReference type="SUPFAM" id="SSF103473">
    <property type="entry name" value="MFS general substrate transporter"/>
    <property type="match status" value="2"/>
</dbReference>
<evidence type="ECO:0000256" key="2">
    <source>
        <dbReference type="ARBA" id="ARBA00022692"/>
    </source>
</evidence>
<proteinExistence type="predicted"/>
<evidence type="ECO:0000256" key="3">
    <source>
        <dbReference type="ARBA" id="ARBA00022989"/>
    </source>
</evidence>
<name>A0A0K9P5B7_ZOSMR</name>
<feature type="transmembrane region" description="Helical" evidence="5">
    <location>
        <begin position="439"/>
        <end position="464"/>
    </location>
</feature>
<evidence type="ECO:0000259" key="6">
    <source>
        <dbReference type="PROSITE" id="PS50850"/>
    </source>
</evidence>
<comment type="caution">
    <text evidence="7">The sequence shown here is derived from an EMBL/GenBank/DDBJ whole genome shotgun (WGS) entry which is preliminary data.</text>
</comment>
<feature type="transmembrane region" description="Helical" evidence="5">
    <location>
        <begin position="188"/>
        <end position="208"/>
    </location>
</feature>
<dbReference type="InterPro" id="IPR020846">
    <property type="entry name" value="MFS_dom"/>
</dbReference>
<feature type="transmembrane region" description="Helical" evidence="5">
    <location>
        <begin position="342"/>
        <end position="365"/>
    </location>
</feature>
<evidence type="ECO:0000256" key="5">
    <source>
        <dbReference type="SAM" id="Phobius"/>
    </source>
</evidence>
<feature type="transmembrane region" description="Helical" evidence="5">
    <location>
        <begin position="254"/>
        <end position="272"/>
    </location>
</feature>
<feature type="transmembrane region" description="Helical" evidence="5">
    <location>
        <begin position="312"/>
        <end position="330"/>
    </location>
</feature>
<comment type="subcellular location">
    <subcellularLocation>
        <location evidence="1">Membrane</location>
        <topology evidence="1">Multi-pass membrane protein</topology>
    </subcellularLocation>
</comment>
<dbReference type="PROSITE" id="PS50850">
    <property type="entry name" value="MFS"/>
    <property type="match status" value="1"/>
</dbReference>
<feature type="transmembrane region" description="Helical" evidence="5">
    <location>
        <begin position="156"/>
        <end position="176"/>
    </location>
</feature>
<keyword evidence="8" id="KW-1185">Reference proteome</keyword>
<dbReference type="AlphaFoldDB" id="A0A0K9P5B7"/>
<evidence type="ECO:0000256" key="4">
    <source>
        <dbReference type="ARBA" id="ARBA00023136"/>
    </source>
</evidence>
<feature type="transmembrane region" description="Helical" evidence="5">
    <location>
        <begin position="377"/>
        <end position="398"/>
    </location>
</feature>
<organism evidence="7 8">
    <name type="scientific">Zostera marina</name>
    <name type="common">Eelgrass</name>
    <dbReference type="NCBI Taxonomy" id="29655"/>
    <lineage>
        <taxon>Eukaryota</taxon>
        <taxon>Viridiplantae</taxon>
        <taxon>Streptophyta</taxon>
        <taxon>Embryophyta</taxon>
        <taxon>Tracheophyta</taxon>
        <taxon>Spermatophyta</taxon>
        <taxon>Magnoliopsida</taxon>
        <taxon>Liliopsida</taxon>
        <taxon>Zosteraceae</taxon>
        <taxon>Zostera</taxon>
    </lineage>
</organism>
<dbReference type="PANTHER" id="PTHR21576">
    <property type="entry name" value="UNCHARACTERIZED NODULIN-LIKE PROTEIN"/>
    <property type="match status" value="1"/>
</dbReference>
<feature type="transmembrane region" description="Helical" evidence="5">
    <location>
        <begin position="89"/>
        <end position="109"/>
    </location>
</feature>
<dbReference type="GO" id="GO:0022857">
    <property type="term" value="F:transmembrane transporter activity"/>
    <property type="evidence" value="ECO:0007669"/>
    <property type="project" value="InterPro"/>
</dbReference>
<keyword evidence="4 5" id="KW-0472">Membrane</keyword>
<feature type="transmembrane region" description="Helical" evidence="5">
    <location>
        <begin position="404"/>
        <end position="427"/>
    </location>
</feature>
<keyword evidence="2 5" id="KW-0812">Transmembrane</keyword>
<dbReference type="InterPro" id="IPR036259">
    <property type="entry name" value="MFS_trans_sf"/>
</dbReference>
<dbReference type="PANTHER" id="PTHR21576:SF22">
    <property type="entry name" value="F25A4.25 PROTEIN"/>
    <property type="match status" value="1"/>
</dbReference>
<dbReference type="InterPro" id="IPR010658">
    <property type="entry name" value="Nodulin-like"/>
</dbReference>
<dbReference type="OMA" id="CFQGVIV"/>
<feature type="transmembrane region" description="Helical" evidence="5">
    <location>
        <begin position="220"/>
        <end position="242"/>
    </location>
</feature>
<dbReference type="Gene3D" id="1.20.1250.20">
    <property type="entry name" value="MFS general substrate transporter like domains"/>
    <property type="match status" value="1"/>
</dbReference>
<protein>
    <submittedName>
        <fullName evidence="7">Nodulin-like / Major Facilitator Superfamily protein</fullName>
    </submittedName>
</protein>
<evidence type="ECO:0000256" key="1">
    <source>
        <dbReference type="ARBA" id="ARBA00004141"/>
    </source>
</evidence>
<gene>
    <name evidence="7" type="ORF">ZOSMA_37G01030</name>
</gene>
<dbReference type="OrthoDB" id="410267at2759"/>
<evidence type="ECO:0000313" key="7">
    <source>
        <dbReference type="EMBL" id="KMZ64221.1"/>
    </source>
</evidence>
<sequence length="515" mass="57033">MYRSHFTTNRPGLQILNESFIFIGNENYSIVGVDLTMRMPKTSKWTSTAASVWIQSTSDIGANVGVLSGYLYSYISPPSHSSVEQPKRGSWVVIVTGAVQCFVGYFMMWLSVTGRVSRPSVMVMCFYMFLATHAQTFFNTVNIVTAVENFPNNRGTAVGIMKGFIGLSGAILIETYHTISTGADPSSIILMFALLPTFLPLLLMWLVNVHHDRRADDRTWYLNGFSALSLVVASYLMVLIIWENANPIESIVRVITFVILLLLLLSPAWFVFKSDSSDELNNKSEALMGDHDPSSEERADQNLLQAMRGLDFWLLFISMAFGMGSGMATVNNMSQVGGSLNYTPIEISTLISLWSIWNFLGRFFAGSLSDYFLNTRGYARPIFISTTLAAMSIGHLIIASAFPGALYVGSVVVGICFGSQCSLMPTITSELFGLTHLGTIFNTISIASPLGSYVLSVKVVGYLFDKTQNEEASDECTGTQCFRQSFIIMAVVSIFGSVFALVLFFRTRHFYRYLQ</sequence>
<dbReference type="Pfam" id="PF06813">
    <property type="entry name" value="Nodulin-like"/>
    <property type="match status" value="1"/>
</dbReference>
<feature type="transmembrane region" description="Helical" evidence="5">
    <location>
        <begin position="121"/>
        <end position="144"/>
    </location>
</feature>
<feature type="transmembrane region" description="Helical" evidence="5">
    <location>
        <begin position="484"/>
        <end position="505"/>
    </location>
</feature>
<dbReference type="GO" id="GO:0016020">
    <property type="term" value="C:membrane"/>
    <property type="evidence" value="ECO:0000318"/>
    <property type="project" value="GO_Central"/>
</dbReference>
<accession>A0A0K9P5B7</accession>